<organism evidence="1 2">
    <name type="scientific">Manihot esculenta</name>
    <name type="common">Cassava</name>
    <name type="synonym">Jatropha manihot</name>
    <dbReference type="NCBI Taxonomy" id="3983"/>
    <lineage>
        <taxon>Eukaryota</taxon>
        <taxon>Viridiplantae</taxon>
        <taxon>Streptophyta</taxon>
        <taxon>Embryophyta</taxon>
        <taxon>Tracheophyta</taxon>
        <taxon>Spermatophyta</taxon>
        <taxon>Magnoliopsida</taxon>
        <taxon>eudicotyledons</taxon>
        <taxon>Gunneridae</taxon>
        <taxon>Pentapetalae</taxon>
        <taxon>rosids</taxon>
        <taxon>fabids</taxon>
        <taxon>Malpighiales</taxon>
        <taxon>Euphorbiaceae</taxon>
        <taxon>Crotonoideae</taxon>
        <taxon>Manihoteae</taxon>
        <taxon>Manihot</taxon>
    </lineage>
</organism>
<name>A0ACB7FWY1_MANES</name>
<gene>
    <name evidence="1" type="ORF">MANES_18G016400v8</name>
</gene>
<evidence type="ECO:0000313" key="2">
    <source>
        <dbReference type="Proteomes" id="UP000091857"/>
    </source>
</evidence>
<proteinExistence type="predicted"/>
<sequence length="96" mass="11364">MMRNINYHSYPCLMHICADYMCSDTTTVGFNYKLLIVVVFPPFLPHRLWVFDSAEFNSNSILRPCFVQSNLLREMLQTEFVTFSGVERLDVWVLYQ</sequence>
<dbReference type="Proteomes" id="UP000091857">
    <property type="component" value="Chromosome 18"/>
</dbReference>
<keyword evidence="2" id="KW-1185">Reference proteome</keyword>
<dbReference type="EMBL" id="CM004404">
    <property type="protein sequence ID" value="KAG8632372.1"/>
    <property type="molecule type" value="Genomic_DNA"/>
</dbReference>
<comment type="caution">
    <text evidence="1">The sequence shown here is derived from an EMBL/GenBank/DDBJ whole genome shotgun (WGS) entry which is preliminary data.</text>
</comment>
<protein>
    <submittedName>
        <fullName evidence="1">Uncharacterized protein</fullName>
    </submittedName>
</protein>
<accession>A0ACB7FWY1</accession>
<evidence type="ECO:0000313" key="1">
    <source>
        <dbReference type="EMBL" id="KAG8632372.1"/>
    </source>
</evidence>
<reference evidence="2" key="1">
    <citation type="journal article" date="2016" name="Nat. Biotechnol.">
        <title>Sequencing wild and cultivated cassava and related species reveals extensive interspecific hybridization and genetic diversity.</title>
        <authorList>
            <person name="Bredeson J.V."/>
            <person name="Lyons J.B."/>
            <person name="Prochnik S.E."/>
            <person name="Wu G.A."/>
            <person name="Ha C.M."/>
            <person name="Edsinger-Gonzales E."/>
            <person name="Grimwood J."/>
            <person name="Schmutz J."/>
            <person name="Rabbi I.Y."/>
            <person name="Egesi C."/>
            <person name="Nauluvula P."/>
            <person name="Lebot V."/>
            <person name="Ndunguru J."/>
            <person name="Mkamilo G."/>
            <person name="Bart R.S."/>
            <person name="Setter T.L."/>
            <person name="Gleadow R.M."/>
            <person name="Kulakow P."/>
            <person name="Ferguson M.E."/>
            <person name="Rounsley S."/>
            <person name="Rokhsar D.S."/>
        </authorList>
    </citation>
    <scope>NUCLEOTIDE SEQUENCE [LARGE SCALE GENOMIC DNA]</scope>
    <source>
        <strain evidence="2">cv. AM560-2</strain>
    </source>
</reference>